<evidence type="ECO:0000256" key="1">
    <source>
        <dbReference type="ARBA" id="ARBA00006974"/>
    </source>
</evidence>
<evidence type="ECO:0000256" key="2">
    <source>
        <dbReference type="ARBA" id="ARBA00022473"/>
    </source>
</evidence>
<reference evidence="4" key="1">
    <citation type="submission" date="2023-05" db="EMBL/GenBank/DDBJ databases">
        <title>Genome and transcriptome analyses reveal genes involved in the formation of fine ridges on petal epidermal cells in Hibiscus trionum.</title>
        <authorList>
            <person name="Koshimizu S."/>
            <person name="Masuda S."/>
            <person name="Ishii T."/>
            <person name="Shirasu K."/>
            <person name="Hoshino A."/>
            <person name="Arita M."/>
        </authorList>
    </citation>
    <scope>NUCLEOTIDE SEQUENCE</scope>
    <source>
        <strain evidence="4">Hamamatsu line</strain>
    </source>
</reference>
<comment type="caution">
    <text evidence="4">The sequence shown here is derived from an EMBL/GenBank/DDBJ whole genome shotgun (WGS) entry which is preliminary data.</text>
</comment>
<dbReference type="PANTHER" id="PTHR31374:SF199">
    <property type="entry name" value="SMALL AUXIN-UP RNA-RELATED"/>
    <property type="match status" value="1"/>
</dbReference>
<dbReference type="PANTHER" id="PTHR31374">
    <property type="entry name" value="AUXIN-INDUCED PROTEIN-LIKE-RELATED"/>
    <property type="match status" value="1"/>
</dbReference>
<dbReference type="Proteomes" id="UP001165190">
    <property type="component" value="Unassembled WGS sequence"/>
</dbReference>
<dbReference type="GO" id="GO:0009733">
    <property type="term" value="P:response to auxin"/>
    <property type="evidence" value="ECO:0007669"/>
    <property type="project" value="InterPro"/>
</dbReference>
<protein>
    <submittedName>
        <fullName evidence="4">Uncharacterized protein</fullName>
    </submittedName>
</protein>
<gene>
    <name evidence="4" type="ORF">HRI_004257800</name>
</gene>
<dbReference type="Pfam" id="PF02519">
    <property type="entry name" value="Auxin_inducible"/>
    <property type="match status" value="1"/>
</dbReference>
<dbReference type="InterPro" id="IPR003676">
    <property type="entry name" value="SAUR_fam"/>
</dbReference>
<proteinExistence type="inferred from homology"/>
<evidence type="ECO:0000313" key="5">
    <source>
        <dbReference type="Proteomes" id="UP001165190"/>
    </source>
</evidence>
<dbReference type="AlphaFoldDB" id="A0A9W7J002"/>
<evidence type="ECO:0000313" key="4">
    <source>
        <dbReference type="EMBL" id="GMJ05886.1"/>
    </source>
</evidence>
<dbReference type="EMBL" id="BSYR01000045">
    <property type="protein sequence ID" value="GMJ05886.1"/>
    <property type="molecule type" value="Genomic_DNA"/>
</dbReference>
<comment type="similarity">
    <text evidence="1">Belongs to the ARG7 family.</text>
</comment>
<keyword evidence="3" id="KW-0341">Growth regulation</keyword>
<name>A0A9W7J002_HIBTR</name>
<evidence type="ECO:0000256" key="3">
    <source>
        <dbReference type="ARBA" id="ARBA00022604"/>
    </source>
</evidence>
<accession>A0A9W7J002</accession>
<keyword evidence="5" id="KW-1185">Reference proteome</keyword>
<sequence length="142" mass="16034">MDIVKKKWKKNMALKVWERCRKASRRSSSTSPSSRAVKVAPEGCFFVYVGPQRQRFVIKTKVANHPLFQMLLEDAELEYGFSNEGPLLLPCHVDMFDRVLAEIEGGDDPETTPVCSFACSPSRRSAINKGYYGSYKLLIPPS</sequence>
<dbReference type="OrthoDB" id="660486at2759"/>
<organism evidence="4 5">
    <name type="scientific">Hibiscus trionum</name>
    <name type="common">Flower of an hour</name>
    <dbReference type="NCBI Taxonomy" id="183268"/>
    <lineage>
        <taxon>Eukaryota</taxon>
        <taxon>Viridiplantae</taxon>
        <taxon>Streptophyta</taxon>
        <taxon>Embryophyta</taxon>
        <taxon>Tracheophyta</taxon>
        <taxon>Spermatophyta</taxon>
        <taxon>Magnoliopsida</taxon>
        <taxon>eudicotyledons</taxon>
        <taxon>Gunneridae</taxon>
        <taxon>Pentapetalae</taxon>
        <taxon>rosids</taxon>
        <taxon>malvids</taxon>
        <taxon>Malvales</taxon>
        <taxon>Malvaceae</taxon>
        <taxon>Malvoideae</taxon>
        <taxon>Hibiscus</taxon>
    </lineage>
</organism>
<keyword evidence="2" id="KW-0217">Developmental protein</keyword>